<dbReference type="EMBL" id="CP048788">
    <property type="protein sequence ID" value="QJF51252.1"/>
    <property type="molecule type" value="Genomic_DNA"/>
</dbReference>
<organism evidence="7 8">
    <name type="scientific">Roseobacter ponti</name>
    <dbReference type="NCBI Taxonomy" id="1891787"/>
    <lineage>
        <taxon>Bacteria</taxon>
        <taxon>Pseudomonadati</taxon>
        <taxon>Pseudomonadota</taxon>
        <taxon>Alphaproteobacteria</taxon>
        <taxon>Rhodobacterales</taxon>
        <taxon>Roseobacteraceae</taxon>
        <taxon>Roseobacter</taxon>
    </lineage>
</organism>
<feature type="transmembrane region" description="Helical" evidence="5">
    <location>
        <begin position="71"/>
        <end position="92"/>
    </location>
</feature>
<reference evidence="7 8" key="1">
    <citation type="submission" date="2020-02" db="EMBL/GenBank/DDBJ databases">
        <title>Genome sequence of Roseobacter ponti.</title>
        <authorList>
            <person name="Hollensteiner J."/>
            <person name="Schneider D."/>
            <person name="Poehlein A."/>
            <person name="Daniel R."/>
        </authorList>
    </citation>
    <scope>NUCLEOTIDE SEQUENCE [LARGE SCALE GENOMIC DNA]</scope>
    <source>
        <strain evidence="7 8">DSM 106830</strain>
    </source>
</reference>
<keyword evidence="3 5" id="KW-1133">Transmembrane helix</keyword>
<evidence type="ECO:0000313" key="7">
    <source>
        <dbReference type="EMBL" id="QJF51252.1"/>
    </source>
</evidence>
<evidence type="ECO:0000256" key="1">
    <source>
        <dbReference type="ARBA" id="ARBA00004141"/>
    </source>
</evidence>
<sequence length="197" mass="21315">MTASATLTSMMLLTLRAPGEAAAVILSRPRPREALWSAVAVISVVNTWLATLSNYIFPVPEQLQTFLASPFLYFTLIAGGFVLMVHALFWTGRMLGGAETMGDLLTLMIWLQVMRTVAQAVMIVLILLSPVLASFVMLFVGVATLWIFMHFLNIGLKLNSMMRAFGVLIVGTMGLLLSLSILFSIIGVAAIGVPPNV</sequence>
<evidence type="ECO:0000256" key="4">
    <source>
        <dbReference type="ARBA" id="ARBA00023136"/>
    </source>
</evidence>
<feature type="domain" description="Yip1" evidence="6">
    <location>
        <begin position="14"/>
        <end position="179"/>
    </location>
</feature>
<dbReference type="RefSeq" id="WP_169640467.1">
    <property type="nucleotide sequence ID" value="NZ_CP048788.1"/>
</dbReference>
<dbReference type="AlphaFoldDB" id="A0A858STW2"/>
<dbReference type="GO" id="GO:0016020">
    <property type="term" value="C:membrane"/>
    <property type="evidence" value="ECO:0007669"/>
    <property type="project" value="UniProtKB-SubCell"/>
</dbReference>
<proteinExistence type="predicted"/>
<keyword evidence="4 5" id="KW-0472">Membrane</keyword>
<feature type="transmembrane region" description="Helical" evidence="5">
    <location>
        <begin position="104"/>
        <end position="126"/>
    </location>
</feature>
<keyword evidence="2 5" id="KW-0812">Transmembrane</keyword>
<name>A0A858STW2_9RHOB</name>
<dbReference type="KEGG" id="rpon:G3256_08810"/>
<dbReference type="Pfam" id="PF04893">
    <property type="entry name" value="Yip1"/>
    <property type="match status" value="1"/>
</dbReference>
<feature type="transmembrane region" description="Helical" evidence="5">
    <location>
        <begin position="164"/>
        <end position="191"/>
    </location>
</feature>
<evidence type="ECO:0000256" key="2">
    <source>
        <dbReference type="ARBA" id="ARBA00022692"/>
    </source>
</evidence>
<accession>A0A858STW2</accession>
<dbReference type="InterPro" id="IPR006977">
    <property type="entry name" value="Yip1_dom"/>
</dbReference>
<feature type="transmembrane region" description="Helical" evidence="5">
    <location>
        <begin position="132"/>
        <end position="152"/>
    </location>
</feature>
<evidence type="ECO:0000256" key="3">
    <source>
        <dbReference type="ARBA" id="ARBA00022989"/>
    </source>
</evidence>
<protein>
    <submittedName>
        <fullName evidence="7">YIP1 family protein</fullName>
    </submittedName>
</protein>
<evidence type="ECO:0000313" key="8">
    <source>
        <dbReference type="Proteomes" id="UP000503308"/>
    </source>
</evidence>
<evidence type="ECO:0000259" key="6">
    <source>
        <dbReference type="Pfam" id="PF04893"/>
    </source>
</evidence>
<comment type="subcellular location">
    <subcellularLocation>
        <location evidence="1">Membrane</location>
        <topology evidence="1">Multi-pass membrane protein</topology>
    </subcellularLocation>
</comment>
<dbReference type="Proteomes" id="UP000503308">
    <property type="component" value="Chromosome"/>
</dbReference>
<evidence type="ECO:0000256" key="5">
    <source>
        <dbReference type="SAM" id="Phobius"/>
    </source>
</evidence>
<keyword evidence="8" id="KW-1185">Reference proteome</keyword>
<gene>
    <name evidence="7" type="ORF">G3256_08810</name>
</gene>